<dbReference type="InterPro" id="IPR013216">
    <property type="entry name" value="Methyltransf_11"/>
</dbReference>
<dbReference type="OrthoDB" id="9810247at2"/>
<sequence>MTGTILWLTMAVTPSEDDTLMKDVLVWDVRTWKAAVDLWDQSLPQAGPRLTCLEIGAGPGGPSLWLALKGHEVICSNLKNTEIMAAPIHQKYGVSAKILYQDIDAINVPYENYFDVVIFKSVLGGVGSRQVDAMAQILKSLKPGGILLFAENIRGTVFHRLARSIAYRIRGTSWRYLTLAQMRALLDGFSTVDVQTTGVLAMFGNTESRRAALAGVDQRFLNRVTPRSWKYVSYGVATK</sequence>
<keyword evidence="2" id="KW-0808">Transferase</keyword>
<accession>A0A2C8Z9G7</accession>
<dbReference type="AlphaFoldDB" id="A0A2C8Z9G7"/>
<dbReference type="Pfam" id="PF08241">
    <property type="entry name" value="Methyltransf_11"/>
    <property type="match status" value="1"/>
</dbReference>
<dbReference type="SUPFAM" id="SSF53335">
    <property type="entry name" value="S-adenosyl-L-methionine-dependent methyltransferases"/>
    <property type="match status" value="1"/>
</dbReference>
<evidence type="ECO:0000259" key="1">
    <source>
        <dbReference type="Pfam" id="PF08241"/>
    </source>
</evidence>
<feature type="domain" description="Methyltransferase type 11" evidence="1">
    <location>
        <begin position="53"/>
        <end position="149"/>
    </location>
</feature>
<name>A0A2C8Z9G7_9MICO</name>
<keyword evidence="2" id="KW-0489">Methyltransferase</keyword>
<protein>
    <submittedName>
        <fullName evidence="2">Methyltransferase domain-containing protein</fullName>
    </submittedName>
</protein>
<dbReference type="RefSeq" id="WP_097060258.1">
    <property type="nucleotide sequence ID" value="NZ_BMLC01000001.1"/>
</dbReference>
<reference evidence="2 3" key="1">
    <citation type="submission" date="2017-09" db="EMBL/GenBank/DDBJ databases">
        <authorList>
            <person name="Ehlers B."/>
            <person name="Leendertz F.H."/>
        </authorList>
    </citation>
    <scope>NUCLEOTIDE SEQUENCE [LARGE SCALE GENOMIC DNA]</scope>
    <source>
        <strain evidence="2 3">CGMCC 1.05381</strain>
    </source>
</reference>
<proteinExistence type="predicted"/>
<evidence type="ECO:0000313" key="2">
    <source>
        <dbReference type="EMBL" id="SOE60666.1"/>
    </source>
</evidence>
<dbReference type="GO" id="GO:0032259">
    <property type="term" value="P:methylation"/>
    <property type="evidence" value="ECO:0007669"/>
    <property type="project" value="UniProtKB-KW"/>
</dbReference>
<dbReference type="Proteomes" id="UP000219440">
    <property type="component" value="Unassembled WGS sequence"/>
</dbReference>
<dbReference type="Gene3D" id="3.40.50.150">
    <property type="entry name" value="Vaccinia Virus protein VP39"/>
    <property type="match status" value="1"/>
</dbReference>
<dbReference type="InterPro" id="IPR029063">
    <property type="entry name" value="SAM-dependent_MTases_sf"/>
</dbReference>
<dbReference type="CDD" id="cd02440">
    <property type="entry name" value="AdoMet_MTases"/>
    <property type="match status" value="1"/>
</dbReference>
<keyword evidence="3" id="KW-1185">Reference proteome</keyword>
<dbReference type="GO" id="GO:0008757">
    <property type="term" value="F:S-adenosylmethionine-dependent methyltransferase activity"/>
    <property type="evidence" value="ECO:0007669"/>
    <property type="project" value="InterPro"/>
</dbReference>
<organism evidence="2 3">
    <name type="scientific">Salinibacterium xinjiangense</name>
    <dbReference type="NCBI Taxonomy" id="386302"/>
    <lineage>
        <taxon>Bacteria</taxon>
        <taxon>Bacillati</taxon>
        <taxon>Actinomycetota</taxon>
        <taxon>Actinomycetes</taxon>
        <taxon>Micrococcales</taxon>
        <taxon>Microbacteriaceae</taxon>
        <taxon>Salinibacterium</taxon>
    </lineage>
</organism>
<evidence type="ECO:0000313" key="3">
    <source>
        <dbReference type="Proteomes" id="UP000219440"/>
    </source>
</evidence>
<dbReference type="EMBL" id="OCST01000002">
    <property type="protein sequence ID" value="SOE60666.1"/>
    <property type="molecule type" value="Genomic_DNA"/>
</dbReference>
<gene>
    <name evidence="2" type="ORF">SAMN06296378_1129</name>
</gene>